<accession>A0A0E9PUB2</accession>
<dbReference type="AlphaFoldDB" id="A0A0E9PUB2"/>
<protein>
    <submittedName>
        <fullName evidence="2">Uncharacterized protein</fullName>
    </submittedName>
</protein>
<evidence type="ECO:0000256" key="1">
    <source>
        <dbReference type="SAM" id="MobiDB-lite"/>
    </source>
</evidence>
<dbReference type="EMBL" id="GBXM01100892">
    <property type="protein sequence ID" value="JAH07685.1"/>
    <property type="molecule type" value="Transcribed_RNA"/>
</dbReference>
<evidence type="ECO:0000313" key="2">
    <source>
        <dbReference type="EMBL" id="JAH07685.1"/>
    </source>
</evidence>
<reference evidence="2" key="1">
    <citation type="submission" date="2014-11" db="EMBL/GenBank/DDBJ databases">
        <authorList>
            <person name="Amaro Gonzalez C."/>
        </authorList>
    </citation>
    <scope>NUCLEOTIDE SEQUENCE</scope>
</reference>
<feature type="region of interest" description="Disordered" evidence="1">
    <location>
        <begin position="1"/>
        <end position="20"/>
    </location>
</feature>
<proteinExistence type="predicted"/>
<name>A0A0E9PUB2_ANGAN</name>
<reference evidence="2" key="2">
    <citation type="journal article" date="2015" name="Fish Shellfish Immunol.">
        <title>Early steps in the European eel (Anguilla anguilla)-Vibrio vulnificus interaction in the gills: Role of the RtxA13 toxin.</title>
        <authorList>
            <person name="Callol A."/>
            <person name="Pajuelo D."/>
            <person name="Ebbesson L."/>
            <person name="Teles M."/>
            <person name="MacKenzie S."/>
            <person name="Amaro C."/>
        </authorList>
    </citation>
    <scope>NUCLEOTIDE SEQUENCE</scope>
</reference>
<sequence>MNFSTQDDAPRISKIPVMVN</sequence>
<organism evidence="2">
    <name type="scientific">Anguilla anguilla</name>
    <name type="common">European freshwater eel</name>
    <name type="synonym">Muraena anguilla</name>
    <dbReference type="NCBI Taxonomy" id="7936"/>
    <lineage>
        <taxon>Eukaryota</taxon>
        <taxon>Metazoa</taxon>
        <taxon>Chordata</taxon>
        <taxon>Craniata</taxon>
        <taxon>Vertebrata</taxon>
        <taxon>Euteleostomi</taxon>
        <taxon>Actinopterygii</taxon>
        <taxon>Neopterygii</taxon>
        <taxon>Teleostei</taxon>
        <taxon>Anguilliformes</taxon>
        <taxon>Anguillidae</taxon>
        <taxon>Anguilla</taxon>
    </lineage>
</organism>